<protein>
    <submittedName>
        <fullName evidence="2">Uncharacterized protein</fullName>
    </submittedName>
</protein>
<gene>
    <name evidence="2" type="ORF">VP01_1157g2</name>
</gene>
<dbReference type="Proteomes" id="UP000037035">
    <property type="component" value="Unassembled WGS sequence"/>
</dbReference>
<dbReference type="EMBL" id="LAVV01001754">
    <property type="protein sequence ID" value="KNZ63337.1"/>
    <property type="molecule type" value="Genomic_DNA"/>
</dbReference>
<sequence>MARLAVGFKKKKQFFNFFCAFFIFQFFLANLALQCLHRFLPGLPSDRIPGPFGLRMSHFWFQGRIGTLAGMNRSCFSGPGPHFTNLSHGFHPTAPQQSGNSRRWKFFCFLFCWLVCGCCGCRSFGSFQMCLGIGRLDVKCLEWRRQWWMEGATQSRYRGGSVASLYETLDGLSDLWWQPGRRLLEMLLGPRRASNSASRRRNGLTFVLSWSIGVNIRSKESQTKFIFDLLCSSDKLFPLRDLFYLSTCPCYHHPENPAQSRLIHYIGAMLIFSVSFQFQRMHRQSGLPAIRYSYYLNVQLNFKFETHIHDLLHRVCTNECYKEIYANSAGSAVGDRYLPEPWRGRLLYPDILTSAPIQTFN</sequence>
<feature type="transmembrane region" description="Helical" evidence="1">
    <location>
        <begin position="14"/>
        <end position="33"/>
    </location>
</feature>
<organism evidence="2 3">
    <name type="scientific">Puccinia sorghi</name>
    <dbReference type="NCBI Taxonomy" id="27349"/>
    <lineage>
        <taxon>Eukaryota</taxon>
        <taxon>Fungi</taxon>
        <taxon>Dikarya</taxon>
        <taxon>Basidiomycota</taxon>
        <taxon>Pucciniomycotina</taxon>
        <taxon>Pucciniomycetes</taxon>
        <taxon>Pucciniales</taxon>
        <taxon>Pucciniaceae</taxon>
        <taxon>Puccinia</taxon>
    </lineage>
</organism>
<proteinExistence type="predicted"/>
<evidence type="ECO:0000313" key="3">
    <source>
        <dbReference type="Proteomes" id="UP000037035"/>
    </source>
</evidence>
<comment type="caution">
    <text evidence="2">The sequence shown here is derived from an EMBL/GenBank/DDBJ whole genome shotgun (WGS) entry which is preliminary data.</text>
</comment>
<reference evidence="2 3" key="1">
    <citation type="submission" date="2015-08" db="EMBL/GenBank/DDBJ databases">
        <title>Next Generation Sequencing and Analysis of the Genome of Puccinia sorghi L Schw, the Causal Agent of Maize Common Rust.</title>
        <authorList>
            <person name="Rochi L."/>
            <person name="Burguener G."/>
            <person name="Darino M."/>
            <person name="Turjanski A."/>
            <person name="Kreff E."/>
            <person name="Dieguez M.J."/>
            <person name="Sacco F."/>
        </authorList>
    </citation>
    <scope>NUCLEOTIDE SEQUENCE [LARGE SCALE GENOMIC DNA]</scope>
    <source>
        <strain evidence="2 3">RO10H11247</strain>
    </source>
</reference>
<keyword evidence="1" id="KW-1133">Transmembrane helix</keyword>
<dbReference type="VEuPathDB" id="FungiDB:VP01_1157g2"/>
<evidence type="ECO:0000256" key="1">
    <source>
        <dbReference type="SAM" id="Phobius"/>
    </source>
</evidence>
<keyword evidence="1" id="KW-0472">Membrane</keyword>
<accession>A0A0L6VRU4</accession>
<name>A0A0L6VRU4_9BASI</name>
<evidence type="ECO:0000313" key="2">
    <source>
        <dbReference type="EMBL" id="KNZ63337.1"/>
    </source>
</evidence>
<keyword evidence="1" id="KW-0812">Transmembrane</keyword>
<dbReference type="AlphaFoldDB" id="A0A0L6VRU4"/>
<keyword evidence="3" id="KW-1185">Reference proteome</keyword>